<organism evidence="3 4">
    <name type="scientific">Athelia psychrophila</name>
    <dbReference type="NCBI Taxonomy" id="1759441"/>
    <lineage>
        <taxon>Eukaryota</taxon>
        <taxon>Fungi</taxon>
        <taxon>Dikarya</taxon>
        <taxon>Basidiomycota</taxon>
        <taxon>Agaricomycotina</taxon>
        <taxon>Agaricomycetes</taxon>
        <taxon>Agaricomycetidae</taxon>
        <taxon>Atheliales</taxon>
        <taxon>Atheliaceae</taxon>
        <taxon>Athelia</taxon>
    </lineage>
</organism>
<accession>A0A166JNA6</accession>
<evidence type="ECO:0000313" key="3">
    <source>
        <dbReference type="EMBL" id="KZP21042.1"/>
    </source>
</evidence>
<evidence type="ECO:0000256" key="2">
    <source>
        <dbReference type="SAM" id="MobiDB-lite"/>
    </source>
</evidence>
<dbReference type="PANTHER" id="PTHR11960">
    <property type="entry name" value="EUKARYOTIC TRANSLATION INITIATION FACTOR 4E RELATED"/>
    <property type="match status" value="1"/>
</dbReference>
<dbReference type="OrthoDB" id="590761at2759"/>
<dbReference type="InterPro" id="IPR023398">
    <property type="entry name" value="TIF_eIF4e-like"/>
</dbReference>
<keyword evidence="1" id="KW-0694">RNA-binding</keyword>
<feature type="compositionally biased region" description="Polar residues" evidence="2">
    <location>
        <begin position="40"/>
        <end position="50"/>
    </location>
</feature>
<dbReference type="AlphaFoldDB" id="A0A166JNA6"/>
<dbReference type="Pfam" id="PF01652">
    <property type="entry name" value="IF4E"/>
    <property type="match status" value="1"/>
</dbReference>
<proteinExistence type="inferred from homology"/>
<reference evidence="3 4" key="1">
    <citation type="journal article" date="2016" name="Mol. Biol. Evol.">
        <title>Comparative Genomics of Early-Diverging Mushroom-Forming Fungi Provides Insights into the Origins of Lignocellulose Decay Capabilities.</title>
        <authorList>
            <person name="Nagy L.G."/>
            <person name="Riley R."/>
            <person name="Tritt A."/>
            <person name="Adam C."/>
            <person name="Daum C."/>
            <person name="Floudas D."/>
            <person name="Sun H."/>
            <person name="Yadav J.S."/>
            <person name="Pangilinan J."/>
            <person name="Larsson K.H."/>
            <person name="Matsuura K."/>
            <person name="Barry K."/>
            <person name="Labutti K."/>
            <person name="Kuo R."/>
            <person name="Ohm R.A."/>
            <person name="Bhattacharya S.S."/>
            <person name="Shirouzu T."/>
            <person name="Yoshinaga Y."/>
            <person name="Martin F.M."/>
            <person name="Grigoriev I.V."/>
            <person name="Hibbett D.S."/>
        </authorList>
    </citation>
    <scope>NUCLEOTIDE SEQUENCE [LARGE SCALE GENOMIC DNA]</scope>
    <source>
        <strain evidence="3 4">CBS 109695</strain>
    </source>
</reference>
<name>A0A166JNA6_9AGAM</name>
<dbReference type="GO" id="GO:0016281">
    <property type="term" value="C:eukaryotic translation initiation factor 4F complex"/>
    <property type="evidence" value="ECO:0007669"/>
    <property type="project" value="TreeGrafter"/>
</dbReference>
<keyword evidence="4" id="KW-1185">Reference proteome</keyword>
<dbReference type="PANTHER" id="PTHR11960:SF18">
    <property type="entry name" value="EUKARYOTIC TRANSLATION INITIATION FACTOR 4E HOMOLOGOUS PROTEIN, ISOFORM B"/>
    <property type="match status" value="1"/>
</dbReference>
<keyword evidence="1 3" id="KW-0396">Initiation factor</keyword>
<sequence length="272" mass="30131">MAAYFSNHSTQARFPSAVPAGQSPTIPAQSNARPRAASSRHFSTSLSGSGEEQPKPAHTTVAADADDASGDVHPLRSTWVSWFRQQRAPGNKIVNYEEGIKKIAAFSSVESFWSLWTHLEPPSSLVPTTDLLLFHSGVRRPVWEDPLNIAGGKWIVRLKKGVADRIWEDIVLGIIGDQFHAHDSAGAEERSWEDDWPEICGVTLSVRASEDILSVWNRTDGDMKLRESLRDMIKDILKLPSATIMEYKSNNDSMQDKSSFRNSAVDRTASLS</sequence>
<protein>
    <submittedName>
        <fullName evidence="3">Translation initiation factor eIF4e</fullName>
    </submittedName>
</protein>
<dbReference type="Proteomes" id="UP000076532">
    <property type="component" value="Unassembled WGS sequence"/>
</dbReference>
<dbReference type="EMBL" id="KV417550">
    <property type="protein sequence ID" value="KZP21042.1"/>
    <property type="molecule type" value="Genomic_DNA"/>
</dbReference>
<feature type="region of interest" description="Disordered" evidence="2">
    <location>
        <begin position="252"/>
        <end position="272"/>
    </location>
</feature>
<gene>
    <name evidence="3" type="ORF">FIBSPDRAFT_788677</name>
</gene>
<evidence type="ECO:0000256" key="1">
    <source>
        <dbReference type="RuleBase" id="RU004374"/>
    </source>
</evidence>
<feature type="region of interest" description="Disordered" evidence="2">
    <location>
        <begin position="1"/>
        <end position="70"/>
    </location>
</feature>
<keyword evidence="1" id="KW-0648">Protein biosynthesis</keyword>
<dbReference type="GO" id="GO:0000340">
    <property type="term" value="F:RNA 7-methylguanosine cap binding"/>
    <property type="evidence" value="ECO:0007669"/>
    <property type="project" value="TreeGrafter"/>
</dbReference>
<dbReference type="InterPro" id="IPR001040">
    <property type="entry name" value="TIF_eIF_4E"/>
</dbReference>
<dbReference type="Gene3D" id="3.30.760.10">
    <property type="entry name" value="RNA Cap, Translation Initiation Factor Eif4e"/>
    <property type="match status" value="1"/>
</dbReference>
<comment type="similarity">
    <text evidence="1">Belongs to the eukaryotic initiation factor 4E family.</text>
</comment>
<dbReference type="SUPFAM" id="SSF55418">
    <property type="entry name" value="eIF4e-like"/>
    <property type="match status" value="1"/>
</dbReference>
<feature type="compositionally biased region" description="Polar residues" evidence="2">
    <location>
        <begin position="1"/>
        <end position="13"/>
    </location>
</feature>
<feature type="compositionally biased region" description="Polar residues" evidence="2">
    <location>
        <begin position="22"/>
        <end position="32"/>
    </location>
</feature>
<dbReference type="GO" id="GO:0003743">
    <property type="term" value="F:translation initiation factor activity"/>
    <property type="evidence" value="ECO:0007669"/>
    <property type="project" value="UniProtKB-KW"/>
</dbReference>
<evidence type="ECO:0000313" key="4">
    <source>
        <dbReference type="Proteomes" id="UP000076532"/>
    </source>
</evidence>
<dbReference type="STRING" id="436010.A0A166JNA6"/>